<dbReference type="Proteomes" id="UP000717585">
    <property type="component" value="Unassembled WGS sequence"/>
</dbReference>
<keyword evidence="3" id="KW-1185">Reference proteome</keyword>
<protein>
    <submittedName>
        <fullName evidence="2">Sec1-like protein</fullName>
    </submittedName>
</protein>
<dbReference type="Gene3D" id="3.40.50.1910">
    <property type="match status" value="1"/>
</dbReference>
<organism evidence="2 3">
    <name type="scientific">Carpediemonas membranifera</name>
    <dbReference type="NCBI Taxonomy" id="201153"/>
    <lineage>
        <taxon>Eukaryota</taxon>
        <taxon>Metamonada</taxon>
        <taxon>Carpediemonas-like organisms</taxon>
        <taxon>Carpediemonas</taxon>
    </lineage>
</organism>
<accession>A0A8J6E1Z8</accession>
<dbReference type="Gene3D" id="3.40.50.2060">
    <property type="match status" value="1"/>
</dbReference>
<dbReference type="EMBL" id="JAHDYR010000021">
    <property type="protein sequence ID" value="KAG9393686.1"/>
    <property type="molecule type" value="Genomic_DNA"/>
</dbReference>
<evidence type="ECO:0000256" key="1">
    <source>
        <dbReference type="ARBA" id="ARBA00009884"/>
    </source>
</evidence>
<evidence type="ECO:0000313" key="3">
    <source>
        <dbReference type="Proteomes" id="UP000717585"/>
    </source>
</evidence>
<comment type="caution">
    <text evidence="2">The sequence shown here is derived from an EMBL/GenBank/DDBJ whole genome shotgun (WGS) entry which is preliminary data.</text>
</comment>
<dbReference type="PANTHER" id="PTHR11679">
    <property type="entry name" value="VESICLE PROTEIN SORTING-ASSOCIATED"/>
    <property type="match status" value="1"/>
</dbReference>
<dbReference type="Gene3D" id="3.90.830.10">
    <property type="entry name" value="Syntaxin Binding Protein 1, Chain A, domain 2"/>
    <property type="match status" value="1"/>
</dbReference>
<evidence type="ECO:0000313" key="2">
    <source>
        <dbReference type="EMBL" id="KAG9393686.1"/>
    </source>
</evidence>
<sequence>MDSSGTKLSEFYNNTQSSVISLLNFHASHLSLKNHVIVPKVLIYDEPGMVCVSAFSMNMLLEKGGVCLFYPINDSTRLSKSMPTFPAVYLCLPTPANIKRILDDIQKDRYAYYFINFTRPLTDAALQSFKASLAELPVEKQGRINGVHSTNFTYMIVDSRNFVTLAGTELGHKVATAPTYFTHLTYLYPPRDAPPSLEAEDYIRDTVSDLSGALLAHRMRNPVVVYQQVAGAEKVAKQLCKRQEVEGDHDSLLIIIDRQTDFGALVAHSLTYAALIHSVWGIHRNTVKTDVGGDGAKTTNLFPNDEFWRSFSGDDLEMISNTTSEQITELIALENRLKDPDSLTKVDVSDALTQMRETIAKKATVTTHVTLASNTTTKMKDMKTAPQRYISRDAKLTLPPAPEECGTAGDYVRAAVSAVLMPRGPDSVGDYIATLDKRWPNNEKRTGHVAALNAAVEFKKAVVVHNNKKLLDRALDVIKKKSDWPIPATVKNLVTADRVPEGWATTDLSGETLAIAAPQLPKGRVMLFVVGGGSYHEQRALERHFAQLNIDFVYGSTGIPTPDEVLSAFARWNTK</sequence>
<dbReference type="InterPro" id="IPR001619">
    <property type="entry name" value="Sec1-like"/>
</dbReference>
<dbReference type="InterPro" id="IPR043154">
    <property type="entry name" value="Sec-1-like_dom1"/>
</dbReference>
<dbReference type="GO" id="GO:0016192">
    <property type="term" value="P:vesicle-mediated transport"/>
    <property type="evidence" value="ECO:0007669"/>
    <property type="project" value="InterPro"/>
</dbReference>
<dbReference type="InterPro" id="IPR027482">
    <property type="entry name" value="Sec1-like_dom2"/>
</dbReference>
<reference evidence="2" key="1">
    <citation type="submission" date="2021-05" db="EMBL/GenBank/DDBJ databases">
        <title>A free-living protist that lacks canonical eukaryotic 1 DNA replication and segregation systems.</title>
        <authorList>
            <person name="Salas-Leiva D.E."/>
            <person name="Tromer E.C."/>
            <person name="Curtis B.A."/>
            <person name="Jerlstrom-Hultqvist J."/>
            <person name="Kolisko M."/>
            <person name="Yi Z."/>
            <person name="Salas-Leiva J.S."/>
            <person name="Gallot-Lavallee L."/>
            <person name="Kops G.J.P.L."/>
            <person name="Archibald J.M."/>
            <person name="Simpson A.G.B."/>
            <person name="Roger A.J."/>
        </authorList>
    </citation>
    <scope>NUCLEOTIDE SEQUENCE</scope>
    <source>
        <strain evidence="2">BICM</strain>
    </source>
</reference>
<comment type="similarity">
    <text evidence="1">Belongs to the STXBP/unc-18/SEC1 family.</text>
</comment>
<dbReference type="Gene3D" id="1.25.40.60">
    <property type="match status" value="1"/>
</dbReference>
<dbReference type="Pfam" id="PF00995">
    <property type="entry name" value="Sec1"/>
    <property type="match status" value="2"/>
</dbReference>
<name>A0A8J6E1Z8_9EUKA</name>
<gene>
    <name evidence="2" type="ORF">J8273_4805</name>
</gene>
<dbReference type="AlphaFoldDB" id="A0A8J6E1Z8"/>
<proteinExistence type="inferred from homology"/>
<dbReference type="OrthoDB" id="10251230at2759"/>
<dbReference type="InterPro" id="IPR036045">
    <property type="entry name" value="Sec1-like_sf"/>
</dbReference>
<dbReference type="InterPro" id="IPR043127">
    <property type="entry name" value="Sec-1-like_dom3a"/>
</dbReference>
<dbReference type="SUPFAM" id="SSF56815">
    <property type="entry name" value="Sec1/munc18-like (SM) proteins"/>
    <property type="match status" value="1"/>
</dbReference>